<evidence type="ECO:0000313" key="3">
    <source>
        <dbReference type="Proteomes" id="UP000639772"/>
    </source>
</evidence>
<name>A0A835Q9A2_VANPL</name>
<protein>
    <submittedName>
        <fullName evidence="2">Uncharacterized protein</fullName>
    </submittedName>
</protein>
<accession>A0A835Q9A2</accession>
<dbReference type="AlphaFoldDB" id="A0A835Q9A2"/>
<comment type="caution">
    <text evidence="2">The sequence shown here is derived from an EMBL/GenBank/DDBJ whole genome shotgun (WGS) entry which is preliminary data.</text>
</comment>
<gene>
    <name evidence="2" type="ORF">HPP92_018158</name>
</gene>
<sequence length="442" mass="48750">MAWKKVKKDRKRTYTKVRILTCGVSTQLTRRNRIQNNNETNAQQRNRINDIVYEVGCCSPSPLLPLVLLGWYLPLQRNVAFDDLKASFPILLSIRVYGRRQPRFRASPSLPCSLPFRAAEMPWWKSSSSSSPSSTDPKRSSSAEASPKSTRRELGFLWNRRGESVHNVRARHSRQRKSRPFLECGPVLDAAISLPESRSPSNLDSAAPTRSSSSPVLLPHPLPLPEGSTTMGPVLLQLARAGAWFVDFHLPMGTMAAGAVETEDGNGLGCDFSVGLGTEVSGEMVSIATGRSAGHYSYRSLENSDLPSKGYNFISHRKAIHNPDSVESLTFRLNIPTKSAPPSGFSSPVLSPRRLSNVDILPSAYNSPQRLQIWSAPEAPYMDLVTDISPQTSPDKIHGSPDLSPLYSPAIKKKYCSEVKESECTTISSSSKAAFREFWCMA</sequence>
<reference evidence="2 3" key="1">
    <citation type="journal article" date="2020" name="Nat. Food">
        <title>A phased Vanilla planifolia genome enables genetic improvement of flavour and production.</title>
        <authorList>
            <person name="Hasing T."/>
            <person name="Tang H."/>
            <person name="Brym M."/>
            <person name="Khazi F."/>
            <person name="Huang T."/>
            <person name="Chambers A.H."/>
        </authorList>
    </citation>
    <scope>NUCLEOTIDE SEQUENCE [LARGE SCALE GENOMIC DNA]</scope>
    <source>
        <tissue evidence="2">Leaf</tissue>
    </source>
</reference>
<feature type="region of interest" description="Disordered" evidence="1">
    <location>
        <begin position="195"/>
        <end position="218"/>
    </location>
</feature>
<organism evidence="2 3">
    <name type="scientific">Vanilla planifolia</name>
    <name type="common">Vanilla</name>
    <dbReference type="NCBI Taxonomy" id="51239"/>
    <lineage>
        <taxon>Eukaryota</taxon>
        <taxon>Viridiplantae</taxon>
        <taxon>Streptophyta</taxon>
        <taxon>Embryophyta</taxon>
        <taxon>Tracheophyta</taxon>
        <taxon>Spermatophyta</taxon>
        <taxon>Magnoliopsida</taxon>
        <taxon>Liliopsida</taxon>
        <taxon>Asparagales</taxon>
        <taxon>Orchidaceae</taxon>
        <taxon>Vanilloideae</taxon>
        <taxon>Vanilleae</taxon>
        <taxon>Vanilla</taxon>
    </lineage>
</organism>
<feature type="compositionally biased region" description="Low complexity" evidence="1">
    <location>
        <begin position="125"/>
        <end position="135"/>
    </location>
</feature>
<evidence type="ECO:0000313" key="2">
    <source>
        <dbReference type="EMBL" id="KAG0468830.1"/>
    </source>
</evidence>
<dbReference type="OrthoDB" id="10675221at2759"/>
<dbReference type="Proteomes" id="UP000639772">
    <property type="component" value="Chromosome 9"/>
</dbReference>
<feature type="region of interest" description="Disordered" evidence="1">
    <location>
        <begin position="124"/>
        <end position="148"/>
    </location>
</feature>
<proteinExistence type="predicted"/>
<dbReference type="EMBL" id="JADCNM010000009">
    <property type="protein sequence ID" value="KAG0468830.1"/>
    <property type="molecule type" value="Genomic_DNA"/>
</dbReference>
<feature type="compositionally biased region" description="Polar residues" evidence="1">
    <location>
        <begin position="196"/>
        <end position="210"/>
    </location>
</feature>
<evidence type="ECO:0000256" key="1">
    <source>
        <dbReference type="SAM" id="MobiDB-lite"/>
    </source>
</evidence>